<keyword evidence="10" id="KW-0966">Cell projection</keyword>
<keyword evidence="5" id="KW-0964">Secreted</keyword>
<evidence type="ECO:0000256" key="6">
    <source>
        <dbReference type="ARBA" id="ARBA00023143"/>
    </source>
</evidence>
<organism evidence="10 11">
    <name type="scientific">Roseovarius lutimaris</name>
    <dbReference type="NCBI Taxonomy" id="1005928"/>
    <lineage>
        <taxon>Bacteria</taxon>
        <taxon>Pseudomonadati</taxon>
        <taxon>Pseudomonadota</taxon>
        <taxon>Alphaproteobacteria</taxon>
        <taxon>Rhodobacterales</taxon>
        <taxon>Roseobacteraceae</taxon>
        <taxon>Roseovarius</taxon>
    </lineage>
</organism>
<keyword evidence="10" id="KW-0282">Flagellum</keyword>
<reference evidence="11" key="1">
    <citation type="submission" date="2016-10" db="EMBL/GenBank/DDBJ databases">
        <authorList>
            <person name="Varghese N."/>
            <person name="Submissions S."/>
        </authorList>
    </citation>
    <scope>NUCLEOTIDE SEQUENCE [LARGE SCALE GENOMIC DNA]</scope>
    <source>
        <strain evidence="11">DSM 28463</strain>
    </source>
</reference>
<evidence type="ECO:0000259" key="8">
    <source>
        <dbReference type="Pfam" id="PF06429"/>
    </source>
</evidence>
<evidence type="ECO:0000313" key="10">
    <source>
        <dbReference type="EMBL" id="SFO15198.1"/>
    </source>
</evidence>
<protein>
    <recommendedName>
        <fullName evidence="4">Flagellar hook-associated protein 1</fullName>
    </recommendedName>
</protein>
<dbReference type="OrthoDB" id="7181295at2"/>
<dbReference type="RefSeq" id="WP_092840684.1">
    <property type="nucleotide sequence ID" value="NZ_FOVP01000017.1"/>
</dbReference>
<dbReference type="GO" id="GO:0009425">
    <property type="term" value="C:bacterial-type flagellum basal body"/>
    <property type="evidence" value="ECO:0007669"/>
    <property type="project" value="UniProtKB-SubCell"/>
</dbReference>
<keyword evidence="6" id="KW-0975">Bacterial flagellum</keyword>
<evidence type="ECO:0000259" key="7">
    <source>
        <dbReference type="Pfam" id="PF00460"/>
    </source>
</evidence>
<dbReference type="InterPro" id="IPR001444">
    <property type="entry name" value="Flag_bb_rod_N"/>
</dbReference>
<sequence length="482" mass="49955">MTISGALSNALSGLNASSRTADVVSANLANVLTEGYAVRDISLASQPDGRGVSVVGITRHVDNALLGDRRLADSALAAAETRTNFAAQIERALGTPGDPGALSTNLATFEADLVTASTRPEESNRLQTVVQDATRLAESLNSISDEIEGLRSRADTDIARTVDSINTGLEQVSTLNIQITEALFNGRATAPLEDQRQQIIDGLSEFLPLRQLPRDHGAVALVTTGGALLLDGLPAKLEFEPSAIVAPHMTLENGLLSGIQINGNNVNIGGDRGPLAGGQLAALFDVRDTLAVEAQSGVDAVARDIVERFQQAGLDPSLAPGAPGLFTDAGATFDPANEVGLAGRIKLNTAVDPDQGGALFRLRDGLGATAPGPAGNGALLQSFSAVLGENRALSSDALGPTARSAAGQIATLVSQAAQDRLSEEQTLSFATTQASELRSLELADGVDSDAELQRLLLVEQAFSANARMLQTIDDMMQTLLGI</sequence>
<dbReference type="Pfam" id="PF22638">
    <property type="entry name" value="FlgK_D1"/>
    <property type="match status" value="1"/>
</dbReference>
<dbReference type="STRING" id="1005928.SAMN04487859_11762"/>
<dbReference type="AlphaFoldDB" id="A0A1I5EUJ5"/>
<keyword evidence="11" id="KW-1185">Reference proteome</keyword>
<accession>A0A1I5EUJ5</accession>
<name>A0A1I5EUJ5_9RHOB</name>
<dbReference type="NCBIfam" id="TIGR02492">
    <property type="entry name" value="flgK_ends"/>
    <property type="match status" value="1"/>
</dbReference>
<dbReference type="InterPro" id="IPR053927">
    <property type="entry name" value="FlgK_helical"/>
</dbReference>
<evidence type="ECO:0000256" key="2">
    <source>
        <dbReference type="ARBA" id="ARBA00004613"/>
    </source>
</evidence>
<feature type="domain" description="Flagellar basal body rod protein N-terminal" evidence="7">
    <location>
        <begin position="8"/>
        <end position="36"/>
    </location>
</feature>
<feature type="domain" description="Flagellar basal-body/hook protein C-terminal" evidence="8">
    <location>
        <begin position="445"/>
        <end position="481"/>
    </location>
</feature>
<dbReference type="GO" id="GO:0009424">
    <property type="term" value="C:bacterial-type flagellum hook"/>
    <property type="evidence" value="ECO:0007669"/>
    <property type="project" value="InterPro"/>
</dbReference>
<dbReference type="Proteomes" id="UP000198599">
    <property type="component" value="Unassembled WGS sequence"/>
</dbReference>
<gene>
    <name evidence="10" type="ORF">SAMN04487859_11762</name>
</gene>
<dbReference type="GO" id="GO:0005198">
    <property type="term" value="F:structural molecule activity"/>
    <property type="evidence" value="ECO:0007669"/>
    <property type="project" value="InterPro"/>
</dbReference>
<evidence type="ECO:0000256" key="1">
    <source>
        <dbReference type="ARBA" id="ARBA00004117"/>
    </source>
</evidence>
<proteinExistence type="inferred from homology"/>
<evidence type="ECO:0000256" key="4">
    <source>
        <dbReference type="ARBA" id="ARBA00016244"/>
    </source>
</evidence>
<dbReference type="PANTHER" id="PTHR30033">
    <property type="entry name" value="FLAGELLAR HOOK-ASSOCIATED PROTEIN 1"/>
    <property type="match status" value="1"/>
</dbReference>
<dbReference type="GO" id="GO:0044780">
    <property type="term" value="P:bacterial-type flagellum assembly"/>
    <property type="evidence" value="ECO:0007669"/>
    <property type="project" value="InterPro"/>
</dbReference>
<dbReference type="PANTHER" id="PTHR30033:SF2">
    <property type="entry name" value="FLAGELLAR HOOK PROTEIN"/>
    <property type="match status" value="1"/>
</dbReference>
<dbReference type="InterPro" id="IPR002371">
    <property type="entry name" value="FlgK"/>
</dbReference>
<dbReference type="InterPro" id="IPR010930">
    <property type="entry name" value="Flg_bb/hook_C_dom"/>
</dbReference>
<evidence type="ECO:0000256" key="5">
    <source>
        <dbReference type="ARBA" id="ARBA00022525"/>
    </source>
</evidence>
<evidence type="ECO:0000256" key="3">
    <source>
        <dbReference type="ARBA" id="ARBA00009677"/>
    </source>
</evidence>
<evidence type="ECO:0000313" key="11">
    <source>
        <dbReference type="Proteomes" id="UP000198599"/>
    </source>
</evidence>
<evidence type="ECO:0000259" key="9">
    <source>
        <dbReference type="Pfam" id="PF22638"/>
    </source>
</evidence>
<comment type="similarity">
    <text evidence="3">Belongs to the flagella basal body rod proteins family.</text>
</comment>
<keyword evidence="10" id="KW-0969">Cilium</keyword>
<dbReference type="EMBL" id="FOVP01000017">
    <property type="protein sequence ID" value="SFO15198.1"/>
    <property type="molecule type" value="Genomic_DNA"/>
</dbReference>
<comment type="subcellular location">
    <subcellularLocation>
        <location evidence="1">Bacterial flagellum basal body</location>
    </subcellularLocation>
    <subcellularLocation>
        <location evidence="2">Secreted</location>
    </subcellularLocation>
</comment>
<dbReference type="GO" id="GO:0005576">
    <property type="term" value="C:extracellular region"/>
    <property type="evidence" value="ECO:0007669"/>
    <property type="project" value="UniProtKB-SubCell"/>
</dbReference>
<dbReference type="Pfam" id="PF00460">
    <property type="entry name" value="Flg_bb_rod"/>
    <property type="match status" value="1"/>
</dbReference>
<dbReference type="Pfam" id="PF06429">
    <property type="entry name" value="Flg_bbr_C"/>
    <property type="match status" value="1"/>
</dbReference>
<feature type="domain" description="Flagellar hook-associated protein FlgK helical" evidence="9">
    <location>
        <begin position="87"/>
        <end position="311"/>
    </location>
</feature>